<sequence length="916" mass="98695">MAGETEQLVVSLEARIRDFERNFQRASRTADTNFGAIERRAKRSADQLEQTMGGSASRVGAVISSFGKGLAGGILGGLTAAGLQQIVSQIGKVAEGVAMIGSNAKMAGISTKSFQELSFVADQNRISVEALADGMKELSLRADEFIFTGKGSGAEAFQRLGFSAEELKEKLKDPSALLVDIIARLEQLDRASRIRIADEVFGGQAGERFVELVDRGAASIRQQIEEANRLGIVLNDDIIQRADEIDRKYKLIARTIDTKVKAAIVNVVTLMRDWVDSFNEIEEQQSRTVQLGLSSIYQQIQDAKERLEQLELDRKAFPGDAAIDLNIDRQKQLIEELTQEAMRLRDILDRRNGYRDNFIYETGQSAGGATPNVKALNEALANSNNAGHNAAAGLKTFTEAINALKKEIPGLAEQLADIDARTRIDAIYRQALSKAKTDLEVRQAAELRDQALAALSSKGAREAANKGFLDLIGYAEGTDKGRGYNETLGYGKFTGGDRNLVGMTLDEIDALQEQMLAQTSALPKDDPYYNSSAIGRYQITRRTLRGLRSQLGLSGSEYFDAGMQDRLAQELMRRRGNNPDALRNEWEGLRRIDDATIKGAYNGTSVQMPAVDLSVTQKNDALQRQAENYKRIVDGAREFTAEQNNERQALSMTTQQASAFRFEQEMLNQAQRAGIALTPQQRAEISQLAQGMAEAEQHTLRFAQSQEQAQQVAQYFGNMAGDALTGLITGTMTAEQALQRLISSLAQAVLQAALLGQGPLAGIFGSGGTSAGGIGGIIGGILGLADGGHVSGPGTSTSDSIPAMLSDGEFVVRASQAKRHRHLLEAINTGRVGAFAEGGSVGTAGGLARSIGATANNTFAPSIAINIEGGSRGEEADQELAGKLGEQLEAVLNQKMQEFASNQMRAGGMFNRGNLA</sequence>
<feature type="coiled-coil region" evidence="1">
    <location>
        <begin position="293"/>
        <end position="347"/>
    </location>
</feature>
<dbReference type="InterPro" id="IPR010090">
    <property type="entry name" value="Phage_tape_meas"/>
</dbReference>
<accession>A0ABQ0GYI0</accession>
<keyword evidence="1" id="KW-0175">Coiled coil</keyword>
<dbReference type="Gene3D" id="1.10.530.10">
    <property type="match status" value="1"/>
</dbReference>
<name>A0ABQ0GYI0_9HYPH</name>
<dbReference type="SUPFAM" id="SSF53955">
    <property type="entry name" value="Lysozyme-like"/>
    <property type="match status" value="1"/>
</dbReference>
<dbReference type="InterPro" id="IPR023346">
    <property type="entry name" value="Lysozyme-like_dom_sf"/>
</dbReference>
<evidence type="ECO:0000259" key="2">
    <source>
        <dbReference type="Pfam" id="PF10145"/>
    </source>
</evidence>
<protein>
    <recommendedName>
        <fullName evidence="2">Phage tail tape measure protein domain-containing protein</fullName>
    </recommendedName>
</protein>
<dbReference type="Proteomes" id="UP001628091">
    <property type="component" value="Unassembled WGS sequence"/>
</dbReference>
<comment type="caution">
    <text evidence="3">The sequence shown here is derived from an EMBL/GenBank/DDBJ whole genome shotgun (WGS) entry which is preliminary data.</text>
</comment>
<evidence type="ECO:0000313" key="4">
    <source>
        <dbReference type="Proteomes" id="UP001628091"/>
    </source>
</evidence>
<keyword evidence="4" id="KW-1185">Reference proteome</keyword>
<proteinExistence type="predicted"/>
<reference evidence="3 4" key="1">
    <citation type="submission" date="2024-10" db="EMBL/GenBank/DDBJ databases">
        <title>Isolation, draft genome sequencing and identification of Phyllobacterium sp. NSA23, isolated from leaf soil.</title>
        <authorList>
            <person name="Akita H."/>
        </authorList>
    </citation>
    <scope>NUCLEOTIDE SEQUENCE [LARGE SCALE GENOMIC DNA]</scope>
    <source>
        <strain evidence="3 4">NSA23</strain>
    </source>
</reference>
<dbReference type="EMBL" id="BAAFZP010000001">
    <property type="protein sequence ID" value="GAB1581727.1"/>
    <property type="molecule type" value="Genomic_DNA"/>
</dbReference>
<dbReference type="Pfam" id="PF10145">
    <property type="entry name" value="PhageMin_Tail"/>
    <property type="match status" value="1"/>
</dbReference>
<gene>
    <name evidence="3" type="ORF">PPNSA23_16700</name>
</gene>
<evidence type="ECO:0000313" key="3">
    <source>
        <dbReference type="EMBL" id="GAB1581727.1"/>
    </source>
</evidence>
<dbReference type="RefSeq" id="WP_407864511.1">
    <property type="nucleotide sequence ID" value="NZ_BAAFZP010000001.1"/>
</dbReference>
<organism evidence="3 4">
    <name type="scientific">Phyllobacterium phragmitis</name>
    <dbReference type="NCBI Taxonomy" id="2670329"/>
    <lineage>
        <taxon>Bacteria</taxon>
        <taxon>Pseudomonadati</taxon>
        <taxon>Pseudomonadota</taxon>
        <taxon>Alphaproteobacteria</taxon>
        <taxon>Hyphomicrobiales</taxon>
        <taxon>Phyllobacteriaceae</taxon>
        <taxon>Phyllobacterium</taxon>
    </lineage>
</organism>
<evidence type="ECO:0000256" key="1">
    <source>
        <dbReference type="SAM" id="Coils"/>
    </source>
</evidence>
<feature type="coiled-coil region" evidence="1">
    <location>
        <begin position="2"/>
        <end position="29"/>
    </location>
</feature>
<feature type="domain" description="Phage tail tape measure protein" evidence="2">
    <location>
        <begin position="48"/>
        <end position="202"/>
    </location>
</feature>